<dbReference type="EMBL" id="CABL01000019">
    <property type="protein sequence ID" value="CBH76308.1"/>
    <property type="molecule type" value="Genomic_DNA"/>
</dbReference>
<reference evidence="1" key="1">
    <citation type="submission" date="2009-10" db="EMBL/GenBank/DDBJ databases">
        <title>Diversity of trophic interactions inside an arsenic-rich microbial ecosystem.</title>
        <authorList>
            <person name="Bertin P.N."/>
            <person name="Heinrich-Salmeron A."/>
            <person name="Pelletier E."/>
            <person name="Goulhen-Chollet F."/>
            <person name="Arsene-Ploetze F."/>
            <person name="Gallien S."/>
            <person name="Calteau A."/>
            <person name="Vallenet D."/>
            <person name="Casiot C."/>
            <person name="Chane-Woon-Ming B."/>
            <person name="Giloteaux L."/>
            <person name="Barakat M."/>
            <person name="Bonnefoy V."/>
            <person name="Bruneel O."/>
            <person name="Chandler M."/>
            <person name="Cleiss J."/>
            <person name="Duran R."/>
            <person name="Elbaz-Poulichet F."/>
            <person name="Fonknechten N."/>
            <person name="Lauga B."/>
            <person name="Mornico D."/>
            <person name="Ortet P."/>
            <person name="Schaeffer C."/>
            <person name="Siguier P."/>
            <person name="Alexander Thil Smith A."/>
            <person name="Van Dorsselaer A."/>
            <person name="Weissenbach J."/>
            <person name="Medigue C."/>
            <person name="Le Paslier D."/>
        </authorList>
    </citation>
    <scope>NUCLEOTIDE SEQUENCE</scope>
</reference>
<dbReference type="AlphaFoldDB" id="E6PIL8"/>
<evidence type="ECO:0000313" key="1">
    <source>
        <dbReference type="EMBL" id="CBH76308.1"/>
    </source>
</evidence>
<sequence>MKDNKMNRFIGASAAIALLLVVCVTSIAWFLGRSSSADVIAAKEVRACMTMHHLRMAKQTVSRPQSSELVFASCTWPPRAWAGQDGYSEIIVTTFDGPGRSEVSDADEADYIRAPCQRVELTYDFGSQGVYKFLHPFVATVGTVTSEDHPGQQWHGAKLTQYPGRNEIVYLRNDDEGLVSATCRA</sequence>
<accession>E6PIL8</accession>
<proteinExistence type="predicted"/>
<comment type="caution">
    <text evidence="1">The sequence shown here is derived from an EMBL/GenBank/DDBJ whole genome shotgun (WGS) entry which is preliminary data.</text>
</comment>
<organism evidence="1">
    <name type="scientific">mine drainage metagenome</name>
    <dbReference type="NCBI Taxonomy" id="410659"/>
    <lineage>
        <taxon>unclassified sequences</taxon>
        <taxon>metagenomes</taxon>
        <taxon>ecological metagenomes</taxon>
    </lineage>
</organism>
<gene>
    <name evidence="1" type="ORF">CARN1_0788</name>
</gene>
<name>E6PIL8_9ZZZZ</name>
<protein>
    <submittedName>
        <fullName evidence="1">Uncharacterized protein</fullName>
    </submittedName>
</protein>